<name>A0A433BAN5_9FUNG</name>
<evidence type="ECO:0008006" key="3">
    <source>
        <dbReference type="Google" id="ProtNLM"/>
    </source>
</evidence>
<evidence type="ECO:0000313" key="2">
    <source>
        <dbReference type="Proteomes" id="UP000268093"/>
    </source>
</evidence>
<sequence>MGGWPKYVFSINCVAVELIVPAGSLGSLQSPSIPLLSGNSSQPPLTTGEIRKWNTDRIIQHLKDNFPDDLDEEDFDILRKGKIKGCAFLGLTEEKLMAYGMVCGLAGVIVSCVAELTANKTESLKSNPIQSFNIVVKPNKSVSFAWNTNTDEATITELKDKIGANYPEKREGADIANIEISVRKQRTTLTDDKDLRNTLKSFVKLGIKKFTIGFKTQAKPYTAWKIDQVLKHILKTEIEDYTLLPKLDIDDLMKKHPIEEFSDSEKTTFTGNLQKIFSFPKRSLQKRGNVKKLYQPVHGRSSIQTYYQVSNDKIIS</sequence>
<dbReference type="Proteomes" id="UP000268093">
    <property type="component" value="Unassembled WGS sequence"/>
</dbReference>
<dbReference type="OrthoDB" id="2428576at2759"/>
<proteinExistence type="predicted"/>
<comment type="caution">
    <text evidence="1">The sequence shown here is derived from an EMBL/GenBank/DDBJ whole genome shotgun (WGS) entry which is preliminary data.</text>
</comment>
<protein>
    <recommendedName>
        <fullName evidence="3">SAM domain-containing protein</fullName>
    </recommendedName>
</protein>
<evidence type="ECO:0000313" key="1">
    <source>
        <dbReference type="EMBL" id="RUP22196.1"/>
    </source>
</evidence>
<dbReference type="EMBL" id="RBNI01014315">
    <property type="protein sequence ID" value="RUP22196.1"/>
    <property type="molecule type" value="Genomic_DNA"/>
</dbReference>
<dbReference type="InterPro" id="IPR013761">
    <property type="entry name" value="SAM/pointed_sf"/>
</dbReference>
<dbReference type="Gene3D" id="1.10.150.50">
    <property type="entry name" value="Transcription Factor, Ets-1"/>
    <property type="match status" value="1"/>
</dbReference>
<accession>A0A433BAN5</accession>
<organism evidence="1 2">
    <name type="scientific">Jimgerdemannia flammicorona</name>
    <dbReference type="NCBI Taxonomy" id="994334"/>
    <lineage>
        <taxon>Eukaryota</taxon>
        <taxon>Fungi</taxon>
        <taxon>Fungi incertae sedis</taxon>
        <taxon>Mucoromycota</taxon>
        <taxon>Mucoromycotina</taxon>
        <taxon>Endogonomycetes</taxon>
        <taxon>Endogonales</taxon>
        <taxon>Endogonaceae</taxon>
        <taxon>Jimgerdemannia</taxon>
    </lineage>
</organism>
<keyword evidence="2" id="KW-1185">Reference proteome</keyword>
<gene>
    <name evidence="1" type="ORF">BC936DRAFT_139107</name>
</gene>
<dbReference type="AlphaFoldDB" id="A0A433BAN5"/>
<reference evidence="1 2" key="1">
    <citation type="journal article" date="2018" name="New Phytol.">
        <title>Phylogenomics of Endogonaceae and evolution of mycorrhizas within Mucoromycota.</title>
        <authorList>
            <person name="Chang Y."/>
            <person name="Desiro A."/>
            <person name="Na H."/>
            <person name="Sandor L."/>
            <person name="Lipzen A."/>
            <person name="Clum A."/>
            <person name="Barry K."/>
            <person name="Grigoriev I.V."/>
            <person name="Martin F.M."/>
            <person name="Stajich J.E."/>
            <person name="Smith M.E."/>
            <person name="Bonito G."/>
            <person name="Spatafora J.W."/>
        </authorList>
    </citation>
    <scope>NUCLEOTIDE SEQUENCE [LARGE SCALE GENOMIC DNA]</scope>
    <source>
        <strain evidence="1 2">GMNB39</strain>
    </source>
</reference>